<accession>A0A0A1FID2</accession>
<feature type="domain" description="Methyltransferase regulatory" evidence="1">
    <location>
        <begin position="77"/>
        <end position="161"/>
    </location>
</feature>
<dbReference type="OrthoDB" id="323463at2"/>
<dbReference type="STRING" id="279058.LT85_3479"/>
<dbReference type="Proteomes" id="UP000030302">
    <property type="component" value="Chromosome"/>
</dbReference>
<dbReference type="HOGENOM" id="CLU_1123049_0_0_4"/>
<evidence type="ECO:0000259" key="1">
    <source>
        <dbReference type="Pfam" id="PF10119"/>
    </source>
</evidence>
<dbReference type="RefSeq" id="WP_052135278.1">
    <property type="nucleotide sequence ID" value="NZ_CP009962.1"/>
</dbReference>
<name>A0A0A1FID2_9BURK</name>
<reference evidence="3" key="1">
    <citation type="journal article" date="2014" name="Soil Biol. Biochem.">
        <title>Structure and function of bacterial communities in ageing soils: Insights from the Mendocino ecological staircase.</title>
        <authorList>
            <person name="Uroz S."/>
            <person name="Tech J.J."/>
            <person name="Sawaya N.A."/>
            <person name="Frey-Klett P."/>
            <person name="Leveau J.H.J."/>
        </authorList>
    </citation>
    <scope>NUCLEOTIDE SEQUENCE [LARGE SCALE GENOMIC DNA]</scope>
    <source>
        <strain evidence="3">Cal35</strain>
    </source>
</reference>
<dbReference type="AlphaFoldDB" id="A0A0A1FID2"/>
<dbReference type="GO" id="GO:0032259">
    <property type="term" value="P:methylation"/>
    <property type="evidence" value="ECO:0007669"/>
    <property type="project" value="UniProtKB-KW"/>
</dbReference>
<dbReference type="EMBL" id="CP009962">
    <property type="protein sequence ID" value="AIY42637.1"/>
    <property type="molecule type" value="Genomic_DNA"/>
</dbReference>
<evidence type="ECO:0000313" key="3">
    <source>
        <dbReference type="Proteomes" id="UP000030302"/>
    </source>
</evidence>
<evidence type="ECO:0000313" key="2">
    <source>
        <dbReference type="EMBL" id="AIY42637.1"/>
    </source>
</evidence>
<protein>
    <submittedName>
        <fullName evidence="2">Methyltransferase</fullName>
        <ecNumber evidence="2">2.1.1.-</ecNumber>
    </submittedName>
</protein>
<organism evidence="2 3">
    <name type="scientific">Collimonas arenae</name>
    <dbReference type="NCBI Taxonomy" id="279058"/>
    <lineage>
        <taxon>Bacteria</taxon>
        <taxon>Pseudomonadati</taxon>
        <taxon>Pseudomonadota</taxon>
        <taxon>Betaproteobacteria</taxon>
        <taxon>Burkholderiales</taxon>
        <taxon>Oxalobacteraceae</taxon>
        <taxon>Collimonas</taxon>
    </lineage>
</organism>
<keyword evidence="2" id="KW-0489">Methyltransferase</keyword>
<dbReference type="Pfam" id="PF10119">
    <property type="entry name" value="MethyTransf_Reg"/>
    <property type="match status" value="1"/>
</dbReference>
<keyword evidence="2" id="KW-0808">Transferase</keyword>
<sequence>MASDGIAIISYNTYPGWKFKEVVREAMLFRGKNHEKPQDKLAHSRGTFNFMHEVSSKGSVLHQVLEQHAGALNGQFDDYYLLHEYLEPCNGPCCLSEFAARAQRHKLGYLADAETQSMFVSNLGSNVADPLLRECGNDQVVLEQYMDFLSNCQFRHTLLVHAKQQSQIRYMLNSGRLALLHHACAVDSGTATIAHDDTEQALTLNGQQLVIKGRINKLALQLLGERFPATMHVPELVSAIRQRLQQR</sequence>
<keyword evidence="3" id="KW-1185">Reference proteome</keyword>
<dbReference type="GO" id="GO:0008168">
    <property type="term" value="F:methyltransferase activity"/>
    <property type="evidence" value="ECO:0007669"/>
    <property type="project" value="UniProtKB-KW"/>
</dbReference>
<dbReference type="KEGG" id="care:LT85_3479"/>
<gene>
    <name evidence="2" type="ORF">LT85_3479</name>
</gene>
<proteinExistence type="predicted"/>
<dbReference type="EC" id="2.1.1.-" evidence="2"/>
<dbReference type="InterPro" id="IPR018773">
    <property type="entry name" value="MeTrfase_reg_dom_prd"/>
</dbReference>